<evidence type="ECO:0000313" key="2">
    <source>
        <dbReference type="EMBL" id="KAF7303349.1"/>
    </source>
</evidence>
<proteinExistence type="predicted"/>
<organism evidence="2 3">
    <name type="scientific">Mycena indigotica</name>
    <dbReference type="NCBI Taxonomy" id="2126181"/>
    <lineage>
        <taxon>Eukaryota</taxon>
        <taxon>Fungi</taxon>
        <taxon>Dikarya</taxon>
        <taxon>Basidiomycota</taxon>
        <taxon>Agaricomycotina</taxon>
        <taxon>Agaricomycetes</taxon>
        <taxon>Agaricomycetidae</taxon>
        <taxon>Agaricales</taxon>
        <taxon>Marasmiineae</taxon>
        <taxon>Mycenaceae</taxon>
        <taxon>Mycena</taxon>
    </lineage>
</organism>
<keyword evidence="3" id="KW-1185">Reference proteome</keyword>
<reference evidence="2" key="1">
    <citation type="submission" date="2020-05" db="EMBL/GenBank/DDBJ databases">
        <title>Mycena genomes resolve the evolution of fungal bioluminescence.</title>
        <authorList>
            <person name="Tsai I.J."/>
        </authorList>
    </citation>
    <scope>NUCLEOTIDE SEQUENCE</scope>
    <source>
        <strain evidence="2">171206Taipei</strain>
    </source>
</reference>
<feature type="region of interest" description="Disordered" evidence="1">
    <location>
        <begin position="504"/>
        <end position="529"/>
    </location>
</feature>
<evidence type="ECO:0000256" key="1">
    <source>
        <dbReference type="SAM" id="MobiDB-lite"/>
    </source>
</evidence>
<dbReference type="InterPro" id="IPR041078">
    <property type="entry name" value="Plavaka"/>
</dbReference>
<comment type="caution">
    <text evidence="2">The sequence shown here is derived from an EMBL/GenBank/DDBJ whole genome shotgun (WGS) entry which is preliminary data.</text>
</comment>
<name>A0A8H6SQ26_9AGAR</name>
<dbReference type="Proteomes" id="UP000636479">
    <property type="component" value="Unassembled WGS sequence"/>
</dbReference>
<evidence type="ECO:0000313" key="3">
    <source>
        <dbReference type="Proteomes" id="UP000636479"/>
    </source>
</evidence>
<accession>A0A8H6SQ26</accession>
<dbReference type="GeneID" id="59344916"/>
<dbReference type="EMBL" id="JACAZF010000005">
    <property type="protein sequence ID" value="KAF7303349.1"/>
    <property type="molecule type" value="Genomic_DNA"/>
</dbReference>
<feature type="compositionally biased region" description="Basic and acidic residues" evidence="1">
    <location>
        <begin position="1"/>
        <end position="12"/>
    </location>
</feature>
<dbReference type="RefSeq" id="XP_037220321.1">
    <property type="nucleotide sequence ID" value="XM_037362400.1"/>
</dbReference>
<feature type="region of interest" description="Disordered" evidence="1">
    <location>
        <begin position="1"/>
        <end position="31"/>
    </location>
</feature>
<protein>
    <submittedName>
        <fullName evidence="2">Uncharacterized protein</fullName>
    </submittedName>
</protein>
<dbReference type="AlphaFoldDB" id="A0A8H6SQ26"/>
<dbReference type="Pfam" id="PF18759">
    <property type="entry name" value="Plavaka"/>
    <property type="match status" value="1"/>
</dbReference>
<sequence>MSAGRPCDKEGNFVDPTTKPHKQFPPRNNTSPYETVGAFRMADFVYRKVQMSAGEIDELMEISREDGGFSHFRDHDDLYDTIDATETGHIPWLAFDVSYDGPDANEPGAPSWKRKSYRVYHHDARKIMHRQLGNPDFKNELDYAPKQVYDADGGRVYQDFMSGQWAWRQADELAKDPQNHGAVIVPVIGGSDKTTTSVATGQNDFYPLYEGNGLTPNTVRRAHRNAMSLLGFLAIPKILIVWQPTASMTRAKSFGRSGRQLFHASLNHIFSSLKPAMISPELVLFGDGHYRWVIYCLGPYIADYPEQVLLACVVQGWCARCTASNKNLDGIGGRRTQAHTEALFDAFDHKTLWNDYGIIPDVLPYTWDFPRADIYELLSPDLLHQVIKGTFKDHLVTWVGEYLDAQHGKAYASKIMADIDRRIAAVPPFPGLRRFPEGRGFKQWTGDDSKALMKVYLPAVEGQGALAPVEQVQAIEQILTINNRLDALAATRVNFEERGLLRPTDPDPVLPTLNPTRPDLLAEDDDDNPEMENTVEATVVLAKRHFRTYPKDPFHLSEFLGFPALPSLIRRFLHGQTFPDDDLDLVDPLSYPDVPARIKVFPSAIAAFHAPSDVCNSAGLLRERIRAGAVMAWCRTPI</sequence>
<gene>
    <name evidence="2" type="ORF">MIND_00562600</name>
</gene>
<dbReference type="OrthoDB" id="3199698at2759"/>